<accession>A0A2I0WXF5</accession>
<keyword evidence="1" id="KW-0472">Membrane</keyword>
<evidence type="ECO:0000313" key="2">
    <source>
        <dbReference type="EMBL" id="PKU80343.1"/>
    </source>
</evidence>
<organism evidence="2 3">
    <name type="scientific">Dendrobium catenatum</name>
    <dbReference type="NCBI Taxonomy" id="906689"/>
    <lineage>
        <taxon>Eukaryota</taxon>
        <taxon>Viridiplantae</taxon>
        <taxon>Streptophyta</taxon>
        <taxon>Embryophyta</taxon>
        <taxon>Tracheophyta</taxon>
        <taxon>Spermatophyta</taxon>
        <taxon>Magnoliopsida</taxon>
        <taxon>Liliopsida</taxon>
        <taxon>Asparagales</taxon>
        <taxon>Orchidaceae</taxon>
        <taxon>Epidendroideae</taxon>
        <taxon>Malaxideae</taxon>
        <taxon>Dendrobiinae</taxon>
        <taxon>Dendrobium</taxon>
    </lineage>
</organism>
<protein>
    <submittedName>
        <fullName evidence="2">Uncharacterized protein</fullName>
    </submittedName>
</protein>
<proteinExistence type="predicted"/>
<keyword evidence="1" id="KW-0812">Transmembrane</keyword>
<reference evidence="2 3" key="2">
    <citation type="journal article" date="2017" name="Nature">
        <title>The Apostasia genome and the evolution of orchids.</title>
        <authorList>
            <person name="Zhang G.Q."/>
            <person name="Liu K.W."/>
            <person name="Li Z."/>
            <person name="Lohaus R."/>
            <person name="Hsiao Y.Y."/>
            <person name="Niu S.C."/>
            <person name="Wang J.Y."/>
            <person name="Lin Y.C."/>
            <person name="Xu Q."/>
            <person name="Chen L.J."/>
            <person name="Yoshida K."/>
            <person name="Fujiwara S."/>
            <person name="Wang Z.W."/>
            <person name="Zhang Y.Q."/>
            <person name="Mitsuda N."/>
            <person name="Wang M."/>
            <person name="Liu G.H."/>
            <person name="Pecoraro L."/>
            <person name="Huang H.X."/>
            <person name="Xiao X.J."/>
            <person name="Lin M."/>
            <person name="Wu X.Y."/>
            <person name="Wu W.L."/>
            <person name="Chen Y.Y."/>
            <person name="Chang S.B."/>
            <person name="Sakamoto S."/>
            <person name="Ohme-Takagi M."/>
            <person name="Yagi M."/>
            <person name="Zeng S.J."/>
            <person name="Shen C.Y."/>
            <person name="Yeh C.M."/>
            <person name="Luo Y.B."/>
            <person name="Tsai W.C."/>
            <person name="Van de Peer Y."/>
            <person name="Liu Z.J."/>
        </authorList>
    </citation>
    <scope>NUCLEOTIDE SEQUENCE [LARGE SCALE GENOMIC DNA]</scope>
    <source>
        <tissue evidence="2">The whole plant</tissue>
    </source>
</reference>
<feature type="transmembrane region" description="Helical" evidence="1">
    <location>
        <begin position="52"/>
        <end position="73"/>
    </location>
</feature>
<evidence type="ECO:0000313" key="3">
    <source>
        <dbReference type="Proteomes" id="UP000233837"/>
    </source>
</evidence>
<gene>
    <name evidence="2" type="ORF">MA16_Dca005874</name>
</gene>
<dbReference type="Proteomes" id="UP000233837">
    <property type="component" value="Unassembled WGS sequence"/>
</dbReference>
<keyword evidence="3" id="KW-1185">Reference proteome</keyword>
<reference evidence="2 3" key="1">
    <citation type="journal article" date="2016" name="Sci. Rep.">
        <title>The Dendrobium catenatum Lindl. genome sequence provides insights into polysaccharide synthase, floral development and adaptive evolution.</title>
        <authorList>
            <person name="Zhang G.Q."/>
            <person name="Xu Q."/>
            <person name="Bian C."/>
            <person name="Tsai W.C."/>
            <person name="Yeh C.M."/>
            <person name="Liu K.W."/>
            <person name="Yoshida K."/>
            <person name="Zhang L.S."/>
            <person name="Chang S.B."/>
            <person name="Chen F."/>
            <person name="Shi Y."/>
            <person name="Su Y.Y."/>
            <person name="Zhang Y.Q."/>
            <person name="Chen L.J."/>
            <person name="Yin Y."/>
            <person name="Lin M."/>
            <person name="Huang H."/>
            <person name="Deng H."/>
            <person name="Wang Z.W."/>
            <person name="Zhu S.L."/>
            <person name="Zhao X."/>
            <person name="Deng C."/>
            <person name="Niu S.C."/>
            <person name="Huang J."/>
            <person name="Wang M."/>
            <person name="Liu G.H."/>
            <person name="Yang H.J."/>
            <person name="Xiao X.J."/>
            <person name="Hsiao Y.Y."/>
            <person name="Wu W.L."/>
            <person name="Chen Y.Y."/>
            <person name="Mitsuda N."/>
            <person name="Ohme-Takagi M."/>
            <person name="Luo Y.B."/>
            <person name="Van de Peer Y."/>
            <person name="Liu Z.J."/>
        </authorList>
    </citation>
    <scope>NUCLEOTIDE SEQUENCE [LARGE SCALE GENOMIC DNA]</scope>
    <source>
        <tissue evidence="2">The whole plant</tissue>
    </source>
</reference>
<keyword evidence="1" id="KW-1133">Transmembrane helix</keyword>
<dbReference type="EMBL" id="KZ502363">
    <property type="protein sequence ID" value="PKU80343.1"/>
    <property type="molecule type" value="Genomic_DNA"/>
</dbReference>
<evidence type="ECO:0000256" key="1">
    <source>
        <dbReference type="SAM" id="Phobius"/>
    </source>
</evidence>
<dbReference type="AlphaFoldDB" id="A0A2I0WXF5"/>
<sequence length="79" mass="9071">MGQNLYLKSKLSLALRHSTSVARRICMDELKEITQKESVPTKMPEFISAVNLHLLTFLSIFSISSCFFLYVFVNPLLLF</sequence>
<name>A0A2I0WXF5_9ASPA</name>